<reference evidence="1" key="1">
    <citation type="submission" date="2010-12" db="EMBL/GenBank/DDBJ databases">
        <title>Complete sequence of Rhodopseudomonas palustris DX-1.</title>
        <authorList>
            <consortium name="US DOE Joint Genome Institute"/>
            <person name="Lucas S."/>
            <person name="Copeland A."/>
            <person name="Lapidus A."/>
            <person name="Cheng J.-F."/>
            <person name="Goodwin L."/>
            <person name="Pitluck S."/>
            <person name="Misra M."/>
            <person name="Chertkov O."/>
            <person name="Detter J.C."/>
            <person name="Han C."/>
            <person name="Tapia R."/>
            <person name="Land M."/>
            <person name="Hauser L."/>
            <person name="Kyrpides N."/>
            <person name="Ivanova N."/>
            <person name="Ovchinnikova G."/>
            <person name="Logan B."/>
            <person name="Oda Y."/>
            <person name="Harwood C."/>
            <person name="Woyke T."/>
        </authorList>
    </citation>
    <scope>NUCLEOTIDE SEQUENCE [LARGE SCALE GENOMIC DNA]</scope>
    <source>
        <strain evidence="1">DX-1</strain>
    </source>
</reference>
<dbReference type="Proteomes" id="UP000001402">
    <property type="component" value="Chromosome"/>
</dbReference>
<dbReference type="AlphaFoldDB" id="E6VL39"/>
<protein>
    <submittedName>
        <fullName evidence="1">Uncharacterized protein</fullName>
    </submittedName>
</protein>
<evidence type="ECO:0000313" key="2">
    <source>
        <dbReference type="Proteomes" id="UP000001402"/>
    </source>
</evidence>
<dbReference type="BioCyc" id="RPAL652103:RPDX1_RS14550-MONOMER"/>
<sequence length="87" mass="9818">MQKPTERIIAEGQWAQELLSSDHYCAMFKEYTDAMLATIVSSAPHEVKAREFEYAKLQAMIGFNNHLTSLVMQAQSLLNPAEALDDE</sequence>
<name>E6VL39_RHOPX</name>
<dbReference type="KEGG" id="rpx:Rpdx1_2953"/>
<dbReference type="STRING" id="652103.Rpdx1_2953"/>
<gene>
    <name evidence="1" type="ordered locus">Rpdx1_2953</name>
</gene>
<dbReference type="HOGENOM" id="CLU_2481278_0_0_5"/>
<accession>E6VL39</accession>
<organism evidence="1 2">
    <name type="scientific">Rhodopseudomonas palustris (strain DX-1)</name>
    <dbReference type="NCBI Taxonomy" id="652103"/>
    <lineage>
        <taxon>Bacteria</taxon>
        <taxon>Pseudomonadati</taxon>
        <taxon>Pseudomonadota</taxon>
        <taxon>Alphaproteobacteria</taxon>
        <taxon>Hyphomicrobiales</taxon>
        <taxon>Nitrobacteraceae</taxon>
        <taxon>Rhodopseudomonas</taxon>
    </lineage>
</organism>
<evidence type="ECO:0000313" key="1">
    <source>
        <dbReference type="EMBL" id="ADU44534.1"/>
    </source>
</evidence>
<dbReference type="EMBL" id="CP002418">
    <property type="protein sequence ID" value="ADU44534.1"/>
    <property type="molecule type" value="Genomic_DNA"/>
</dbReference>
<proteinExistence type="predicted"/>